<dbReference type="OrthoDB" id="9807959at2"/>
<dbReference type="EMBL" id="PNCK01000009">
    <property type="protein sequence ID" value="TMP46278.1"/>
    <property type="molecule type" value="Genomic_DNA"/>
</dbReference>
<name>A0A5S3XVE3_9GAMM</name>
<reference evidence="3 4" key="1">
    <citation type="submission" date="2017-12" db="EMBL/GenBank/DDBJ databases">
        <authorList>
            <person name="Paulsen S."/>
            <person name="Gram L.K."/>
        </authorList>
    </citation>
    <scope>NUCLEOTIDE SEQUENCE [LARGE SCALE GENOMIC DNA]</scope>
    <source>
        <strain evidence="2 4">S2231</strain>
        <strain evidence="1 3">S2233</strain>
    </source>
</reference>
<evidence type="ECO:0000313" key="1">
    <source>
        <dbReference type="EMBL" id="TMP46278.1"/>
    </source>
</evidence>
<protein>
    <submittedName>
        <fullName evidence="2">Uncharacterized protein</fullName>
    </submittedName>
</protein>
<evidence type="ECO:0000313" key="4">
    <source>
        <dbReference type="Proteomes" id="UP000307706"/>
    </source>
</evidence>
<sequence length="189" mass="21622">MSNKRNMSKRTMFIKTPSLSKSSLDTIERLNVRLPVRMLAMMDNAVAAKEMSRNKWVSEAVVTFKRINIDERLVELGDRDPATQLLEVKKVHQCFARRLLETKIETAGAASRSIRLLDNPRMPAQSDFQALLDIIKSVDQTNWVSEEDIKPEIISLEPVQDKIITILTHMIIWEALIREVDLSNVLGTH</sequence>
<evidence type="ECO:0000313" key="3">
    <source>
        <dbReference type="Proteomes" id="UP000305730"/>
    </source>
</evidence>
<dbReference type="AlphaFoldDB" id="A0A5S3XVE3"/>
<keyword evidence="3" id="KW-1185">Reference proteome</keyword>
<comment type="caution">
    <text evidence="2">The sequence shown here is derived from an EMBL/GenBank/DDBJ whole genome shotgun (WGS) entry which is preliminary data.</text>
</comment>
<dbReference type="Proteomes" id="UP000305730">
    <property type="component" value="Unassembled WGS sequence"/>
</dbReference>
<evidence type="ECO:0000313" key="2">
    <source>
        <dbReference type="EMBL" id="TMP63054.1"/>
    </source>
</evidence>
<dbReference type="EMBL" id="PNCL01000001">
    <property type="protein sequence ID" value="TMP63054.1"/>
    <property type="molecule type" value="Genomic_DNA"/>
</dbReference>
<dbReference type="RefSeq" id="WP_138594641.1">
    <property type="nucleotide sequence ID" value="NZ_PNCK01000009.1"/>
</dbReference>
<gene>
    <name evidence="2" type="ORF">CWB96_00155</name>
    <name evidence="1" type="ORF">CWB97_02150</name>
</gene>
<reference evidence="2" key="3">
    <citation type="submission" date="2019-09" db="EMBL/GenBank/DDBJ databases">
        <title>Co-occurence of chitin degradation, pigmentation and bioactivity in marine Pseudoalteromonas.</title>
        <authorList>
            <person name="Sonnenschein E.C."/>
            <person name="Bech P.K."/>
        </authorList>
    </citation>
    <scope>NUCLEOTIDE SEQUENCE</scope>
    <source>
        <strain evidence="2">S2231</strain>
        <strain evidence="3">S2233</strain>
    </source>
</reference>
<accession>A0A5S3XVE3</accession>
<organism evidence="2 4">
    <name type="scientific">Pseudoalteromonas citrea</name>
    <dbReference type="NCBI Taxonomy" id="43655"/>
    <lineage>
        <taxon>Bacteria</taxon>
        <taxon>Pseudomonadati</taxon>
        <taxon>Pseudomonadota</taxon>
        <taxon>Gammaproteobacteria</taxon>
        <taxon>Alteromonadales</taxon>
        <taxon>Pseudoalteromonadaceae</taxon>
        <taxon>Pseudoalteromonas</taxon>
    </lineage>
</organism>
<proteinExistence type="predicted"/>
<dbReference type="Proteomes" id="UP000307706">
    <property type="component" value="Unassembled WGS sequence"/>
</dbReference>
<reference evidence="4" key="2">
    <citation type="submission" date="2019-06" db="EMBL/GenBank/DDBJ databases">
        <title>Co-occurence of chitin degradation, pigmentation and bioactivity in marine Pseudoalteromonas.</title>
        <authorList>
            <person name="Sonnenschein E.C."/>
            <person name="Bech P.K."/>
        </authorList>
    </citation>
    <scope>NUCLEOTIDE SEQUENCE [LARGE SCALE GENOMIC DNA]</scope>
    <source>
        <strain evidence="4">S2231</strain>
        <strain evidence="1">S2233</strain>
    </source>
</reference>